<organism evidence="2 3">
    <name type="scientific">Maritalea myrionectae</name>
    <dbReference type="NCBI Taxonomy" id="454601"/>
    <lineage>
        <taxon>Bacteria</taxon>
        <taxon>Pseudomonadati</taxon>
        <taxon>Pseudomonadota</taxon>
        <taxon>Alphaproteobacteria</taxon>
        <taxon>Hyphomicrobiales</taxon>
        <taxon>Devosiaceae</taxon>
        <taxon>Maritalea</taxon>
    </lineage>
</organism>
<keyword evidence="1" id="KW-0472">Membrane</keyword>
<reference evidence="2 3" key="1">
    <citation type="submission" date="2017-05" db="EMBL/GenBank/DDBJ databases">
        <title>Genome Analysis of Maritalea myrionectae HL2708#5.</title>
        <authorList>
            <consortium name="Cotde Inc.-PKNU"/>
            <person name="Jang D."/>
            <person name="Oh H.-M."/>
        </authorList>
    </citation>
    <scope>NUCLEOTIDE SEQUENCE [LARGE SCALE GENOMIC DNA]</scope>
    <source>
        <strain evidence="2 3">HL2708#5</strain>
    </source>
</reference>
<accession>A0A2R4ME83</accession>
<keyword evidence="3" id="KW-1185">Reference proteome</keyword>
<dbReference type="KEGG" id="mmyr:MXMO3_01729"/>
<dbReference type="Proteomes" id="UP000258927">
    <property type="component" value="Chromosome"/>
</dbReference>
<evidence type="ECO:0000313" key="2">
    <source>
        <dbReference type="EMBL" id="AVX04255.1"/>
    </source>
</evidence>
<dbReference type="AlphaFoldDB" id="A0A2R4ME83"/>
<protein>
    <submittedName>
        <fullName evidence="2">Uncharacterized protein</fullName>
    </submittedName>
</protein>
<gene>
    <name evidence="2" type="ORF">MXMO3_01729</name>
</gene>
<dbReference type="EMBL" id="CP021330">
    <property type="protein sequence ID" value="AVX04255.1"/>
    <property type="molecule type" value="Genomic_DNA"/>
</dbReference>
<proteinExistence type="predicted"/>
<feature type="transmembrane region" description="Helical" evidence="1">
    <location>
        <begin position="37"/>
        <end position="56"/>
    </location>
</feature>
<evidence type="ECO:0000313" key="3">
    <source>
        <dbReference type="Proteomes" id="UP000258927"/>
    </source>
</evidence>
<evidence type="ECO:0000256" key="1">
    <source>
        <dbReference type="SAM" id="Phobius"/>
    </source>
</evidence>
<name>A0A2R4ME83_9HYPH</name>
<keyword evidence="1" id="KW-1133">Transmembrane helix</keyword>
<sequence>MTNTGHFTMKEAGQTMIAALGILSARWLDLLVGANQILLGVGSLIVVWFTVYNLYLRNKKLREDFKNHKK</sequence>
<keyword evidence="1" id="KW-0812">Transmembrane</keyword>